<keyword evidence="10" id="KW-1185">Reference proteome</keyword>
<dbReference type="GO" id="GO:0004222">
    <property type="term" value="F:metalloendopeptidase activity"/>
    <property type="evidence" value="ECO:0007669"/>
    <property type="project" value="InterPro"/>
</dbReference>
<dbReference type="PROSITE" id="PS01306">
    <property type="entry name" value="UPF0054"/>
    <property type="match status" value="1"/>
</dbReference>
<evidence type="ECO:0000313" key="10">
    <source>
        <dbReference type="Proteomes" id="UP000434582"/>
    </source>
</evidence>
<keyword evidence="7" id="KW-0963">Cytoplasm</keyword>
<comment type="caution">
    <text evidence="9">The sequence shown here is derived from an EMBL/GenBank/DDBJ whole genome shotgun (WGS) entry which is preliminary data.</text>
</comment>
<dbReference type="OrthoDB" id="9807740at2"/>
<dbReference type="EMBL" id="WIVE01000008">
    <property type="protein sequence ID" value="MQX35785.1"/>
    <property type="molecule type" value="Genomic_DNA"/>
</dbReference>
<comment type="similarity">
    <text evidence="1 7">Belongs to the endoribonuclease YbeY family.</text>
</comment>
<sequence>MTGTATAEANAPRVSVDVVVDLPAWRKAVKGPVALCERAVHAALEDGLADSPLAGRLRPDRGLEVCVALEDDASVRDLNRDFRGQDKPTNVLAFAALEDGDGHALPPQAEPWDDGDDEPEMLGDVIVALETTREEATRDGKTLADHLTHLVVHGVLHLLGHDHQDDAEAEVMERLETRILAGLGIADPHAPARDPGIGDNERPDITK</sequence>
<dbReference type="GO" id="GO:0006364">
    <property type="term" value="P:rRNA processing"/>
    <property type="evidence" value="ECO:0007669"/>
    <property type="project" value="UniProtKB-UniRule"/>
</dbReference>
<gene>
    <name evidence="7 9" type="primary">ybeY</name>
    <name evidence="9" type="ORF">GHC57_04550</name>
</gene>
<comment type="cofactor">
    <cofactor evidence="7">
        <name>Zn(2+)</name>
        <dbReference type="ChEBI" id="CHEBI:29105"/>
    </cofactor>
    <text evidence="7">Binds 1 zinc ion.</text>
</comment>
<feature type="binding site" evidence="7">
    <location>
        <position position="163"/>
    </location>
    <ligand>
        <name>Zn(2+)</name>
        <dbReference type="ChEBI" id="CHEBI:29105"/>
        <note>catalytic</note>
    </ligand>
</feature>
<evidence type="ECO:0000256" key="7">
    <source>
        <dbReference type="HAMAP-Rule" id="MF_00009"/>
    </source>
</evidence>
<dbReference type="Pfam" id="PF02130">
    <property type="entry name" value="YbeY"/>
    <property type="match status" value="1"/>
</dbReference>
<feature type="region of interest" description="Disordered" evidence="8">
    <location>
        <begin position="186"/>
        <end position="207"/>
    </location>
</feature>
<dbReference type="GO" id="GO:0004521">
    <property type="term" value="F:RNA endonuclease activity"/>
    <property type="evidence" value="ECO:0007669"/>
    <property type="project" value="UniProtKB-UniRule"/>
</dbReference>
<dbReference type="NCBIfam" id="TIGR00043">
    <property type="entry name" value="rRNA maturation RNase YbeY"/>
    <property type="match status" value="1"/>
</dbReference>
<name>A0A7X2D436_9PROT</name>
<dbReference type="InterPro" id="IPR002036">
    <property type="entry name" value="YbeY"/>
</dbReference>
<keyword evidence="3 7" id="KW-0479">Metal-binding</keyword>
<evidence type="ECO:0000256" key="1">
    <source>
        <dbReference type="ARBA" id="ARBA00010875"/>
    </source>
</evidence>
<protein>
    <recommendedName>
        <fullName evidence="7">Endoribonuclease YbeY</fullName>
        <ecNumber evidence="7">3.1.-.-</ecNumber>
    </recommendedName>
</protein>
<keyword evidence="4 7" id="KW-0255">Endonuclease</keyword>
<dbReference type="GO" id="GO:0008270">
    <property type="term" value="F:zinc ion binding"/>
    <property type="evidence" value="ECO:0007669"/>
    <property type="project" value="UniProtKB-UniRule"/>
</dbReference>
<evidence type="ECO:0000256" key="3">
    <source>
        <dbReference type="ARBA" id="ARBA00022723"/>
    </source>
</evidence>
<proteinExistence type="inferred from homology"/>
<dbReference type="PANTHER" id="PTHR46986:SF1">
    <property type="entry name" value="ENDORIBONUCLEASE YBEY, CHLOROPLASTIC"/>
    <property type="match status" value="1"/>
</dbReference>
<reference evidence="9 10" key="1">
    <citation type="submission" date="2019-10" db="EMBL/GenBank/DDBJ databases">
        <title>Draft whole-genome sequence of the purple nonsulfur photosynthetic bacterium Roseospira navarrensis DSM 15114.</title>
        <authorList>
            <person name="Kyndt J.A."/>
            <person name="Meyer T.E."/>
        </authorList>
    </citation>
    <scope>NUCLEOTIDE SEQUENCE [LARGE SCALE GENOMIC DNA]</scope>
    <source>
        <strain evidence="9 10">DSM 15114</strain>
    </source>
</reference>
<dbReference type="Proteomes" id="UP000434582">
    <property type="component" value="Unassembled WGS sequence"/>
</dbReference>
<dbReference type="PANTHER" id="PTHR46986">
    <property type="entry name" value="ENDORIBONUCLEASE YBEY, CHLOROPLASTIC"/>
    <property type="match status" value="1"/>
</dbReference>
<keyword evidence="2 7" id="KW-0540">Nuclease</keyword>
<evidence type="ECO:0000256" key="4">
    <source>
        <dbReference type="ARBA" id="ARBA00022759"/>
    </source>
</evidence>
<comment type="function">
    <text evidence="7">Single strand-specific metallo-endoribonuclease involved in late-stage 70S ribosome quality control and in maturation of the 3' terminus of the 16S rRNA.</text>
</comment>
<evidence type="ECO:0000256" key="8">
    <source>
        <dbReference type="SAM" id="MobiDB-lite"/>
    </source>
</evidence>
<evidence type="ECO:0000256" key="5">
    <source>
        <dbReference type="ARBA" id="ARBA00022801"/>
    </source>
</evidence>
<feature type="binding site" evidence="7">
    <location>
        <position position="153"/>
    </location>
    <ligand>
        <name>Zn(2+)</name>
        <dbReference type="ChEBI" id="CHEBI:29105"/>
        <note>catalytic</note>
    </ligand>
</feature>
<dbReference type="EC" id="3.1.-.-" evidence="7"/>
<organism evidence="9 10">
    <name type="scientific">Roseospira navarrensis</name>
    <dbReference type="NCBI Taxonomy" id="140058"/>
    <lineage>
        <taxon>Bacteria</taxon>
        <taxon>Pseudomonadati</taxon>
        <taxon>Pseudomonadota</taxon>
        <taxon>Alphaproteobacteria</taxon>
        <taxon>Rhodospirillales</taxon>
        <taxon>Rhodospirillaceae</taxon>
        <taxon>Roseospira</taxon>
    </lineage>
</organism>
<evidence type="ECO:0000256" key="6">
    <source>
        <dbReference type="ARBA" id="ARBA00022833"/>
    </source>
</evidence>
<comment type="subcellular location">
    <subcellularLocation>
        <location evidence="7">Cytoplasm</location>
    </subcellularLocation>
</comment>
<dbReference type="RefSeq" id="WP_153341625.1">
    <property type="nucleotide sequence ID" value="NZ_WIVE01000008.1"/>
</dbReference>
<dbReference type="InterPro" id="IPR023091">
    <property type="entry name" value="MetalPrtase_cat_dom_sf_prd"/>
</dbReference>
<dbReference type="SUPFAM" id="SSF55486">
    <property type="entry name" value="Metalloproteases ('zincins'), catalytic domain"/>
    <property type="match status" value="1"/>
</dbReference>
<evidence type="ECO:0000256" key="2">
    <source>
        <dbReference type="ARBA" id="ARBA00022722"/>
    </source>
</evidence>
<keyword evidence="7" id="KW-0690">Ribosome biogenesis</keyword>
<dbReference type="GO" id="GO:0005737">
    <property type="term" value="C:cytoplasm"/>
    <property type="evidence" value="ECO:0007669"/>
    <property type="project" value="UniProtKB-SubCell"/>
</dbReference>
<keyword evidence="5 7" id="KW-0378">Hydrolase</keyword>
<accession>A0A7X2D436</accession>
<dbReference type="HAMAP" id="MF_00009">
    <property type="entry name" value="Endoribonucl_YbeY"/>
    <property type="match status" value="1"/>
</dbReference>
<keyword evidence="7" id="KW-0698">rRNA processing</keyword>
<feature type="binding site" evidence="7">
    <location>
        <position position="157"/>
    </location>
    <ligand>
        <name>Zn(2+)</name>
        <dbReference type="ChEBI" id="CHEBI:29105"/>
        <note>catalytic</note>
    </ligand>
</feature>
<evidence type="ECO:0000313" key="9">
    <source>
        <dbReference type="EMBL" id="MQX35785.1"/>
    </source>
</evidence>
<dbReference type="AlphaFoldDB" id="A0A7X2D436"/>
<dbReference type="InterPro" id="IPR020549">
    <property type="entry name" value="YbeY_CS"/>
</dbReference>
<keyword evidence="6 7" id="KW-0862">Zinc</keyword>
<dbReference type="Gene3D" id="3.40.390.30">
    <property type="entry name" value="Metalloproteases ('zincins'), catalytic domain"/>
    <property type="match status" value="1"/>
</dbReference>